<sequence length="139" mass="15615">MNKLLSIIGILFFSNCASQKAISKIPGSDITYLSLTKQKDCTNEIKIFNNQDDFNKFQSSLEKSGPRSAPLFVIDFTTKNVVAICKSDIGAFQIKDIEVRKKSNILNLEKIEGYDNHSNTSNTLLLEIPKQINTLELNK</sequence>
<protein>
    <recommendedName>
        <fullName evidence="3">Lipoprotein</fullName>
    </recommendedName>
</protein>
<name>A0ABX7XEE6_9FLAO</name>
<proteinExistence type="predicted"/>
<evidence type="ECO:0000313" key="1">
    <source>
        <dbReference type="EMBL" id="QTV06221.1"/>
    </source>
</evidence>
<accession>A0ABX7XEE6</accession>
<dbReference type="RefSeq" id="WP_230476863.1">
    <property type="nucleotide sequence ID" value="NZ_CP072842.1"/>
</dbReference>
<reference evidence="2" key="2">
    <citation type="submission" date="2021-04" db="EMBL/GenBank/DDBJ databases">
        <title>Taxonomy of Flavobacteriaceae bacterium ZY171143.</title>
        <authorList>
            <person name="Li F."/>
        </authorList>
    </citation>
    <scope>NUCLEOTIDE SEQUENCE [LARGE SCALE GENOMIC DNA]</scope>
    <source>
        <strain evidence="2">ZY171143</strain>
    </source>
</reference>
<keyword evidence="2" id="KW-1185">Reference proteome</keyword>
<dbReference type="Proteomes" id="UP000672011">
    <property type="component" value="Chromosome"/>
</dbReference>
<dbReference type="EMBL" id="CP072842">
    <property type="protein sequence ID" value="QTV06221.1"/>
    <property type="molecule type" value="Genomic_DNA"/>
</dbReference>
<gene>
    <name evidence="1" type="ORF">J9309_02500</name>
</gene>
<evidence type="ECO:0000313" key="2">
    <source>
        <dbReference type="Proteomes" id="UP000672011"/>
    </source>
</evidence>
<reference evidence="1 2" key="1">
    <citation type="journal article" date="2021" name="Int. J. Syst. Evol. Microbiol.">
        <title>Faecalibacter bovis sp. nov., isolated from cow faeces.</title>
        <authorList>
            <person name="Li F."/>
            <person name="Zhao W."/>
            <person name="Hong Q."/>
            <person name="Shao Q."/>
            <person name="Song J."/>
            <person name="Yang S."/>
        </authorList>
    </citation>
    <scope>NUCLEOTIDE SEQUENCE [LARGE SCALE GENOMIC DNA]</scope>
    <source>
        <strain evidence="1 2">ZY171143</strain>
    </source>
</reference>
<organism evidence="1 2">
    <name type="scientific">Faecalibacter bovis</name>
    <dbReference type="NCBI Taxonomy" id="2898187"/>
    <lineage>
        <taxon>Bacteria</taxon>
        <taxon>Pseudomonadati</taxon>
        <taxon>Bacteroidota</taxon>
        <taxon>Flavobacteriia</taxon>
        <taxon>Flavobacteriales</taxon>
        <taxon>Weeksellaceae</taxon>
        <taxon>Faecalibacter</taxon>
    </lineage>
</organism>
<evidence type="ECO:0008006" key="3">
    <source>
        <dbReference type="Google" id="ProtNLM"/>
    </source>
</evidence>